<name>A0A1X2IXU1_9FUNG</name>
<gene>
    <name evidence="3" type="ORF">BCR42DRAFT_402214</name>
</gene>
<dbReference type="SUPFAM" id="SSF74924">
    <property type="entry name" value="Cap-Gly domain"/>
    <property type="match status" value="1"/>
</dbReference>
<dbReference type="SMART" id="SM01052">
    <property type="entry name" value="CAP_GLY"/>
    <property type="match status" value="1"/>
</dbReference>
<feature type="region of interest" description="Disordered" evidence="1">
    <location>
        <begin position="1"/>
        <end position="86"/>
    </location>
</feature>
<dbReference type="Proteomes" id="UP000193560">
    <property type="component" value="Unassembled WGS sequence"/>
</dbReference>
<feature type="compositionally biased region" description="Polar residues" evidence="1">
    <location>
        <begin position="65"/>
        <end position="77"/>
    </location>
</feature>
<dbReference type="STRING" id="90262.A0A1X2IXU1"/>
<protein>
    <recommendedName>
        <fullName evidence="2">CAP-Gly domain-containing protein</fullName>
    </recommendedName>
</protein>
<feature type="region of interest" description="Disordered" evidence="1">
    <location>
        <begin position="138"/>
        <end position="208"/>
    </location>
</feature>
<dbReference type="Pfam" id="PF01302">
    <property type="entry name" value="CAP_GLY"/>
    <property type="match status" value="1"/>
</dbReference>
<evidence type="ECO:0000259" key="2">
    <source>
        <dbReference type="PROSITE" id="PS50245"/>
    </source>
</evidence>
<comment type="caution">
    <text evidence="3">The sequence shown here is derived from an EMBL/GenBank/DDBJ whole genome shotgun (WGS) entry which is preliminary data.</text>
</comment>
<organism evidence="3 4">
    <name type="scientific">Absidia repens</name>
    <dbReference type="NCBI Taxonomy" id="90262"/>
    <lineage>
        <taxon>Eukaryota</taxon>
        <taxon>Fungi</taxon>
        <taxon>Fungi incertae sedis</taxon>
        <taxon>Mucoromycota</taxon>
        <taxon>Mucoromycotina</taxon>
        <taxon>Mucoromycetes</taxon>
        <taxon>Mucorales</taxon>
        <taxon>Cunninghamellaceae</taxon>
        <taxon>Absidia</taxon>
    </lineage>
</organism>
<sequence length="352" mass="38675">MHLFGFSKKTKKRLSSGPLNLGLRRSKSTGNIPSHDNATERDDSSTDSSGGSSANSNNDMKKQQTDQQFQEKPSTIGRNEKPTQKGLVLETPAPQAQVQAQAADDTKLPPLTAAMDRLNIKENGIPSTHSDDSLVSKAVTTEPTKQQPQQTKTGGGAWKSGGDEKWNSNGINPEDLDSLLSMETQQRVEAQRERRDKAAAAVESAPTTPLRPTRLKFELPVTPSRSRSPSNQPITYPRARPDLILKKVTCRSIVENHPMLLLDVAAENKLKENGGTDDELGAYVTLIKRPLPTMGYVRYIGPVEGEPGDWVGVELEHRVGNCDGLIKGQRFFKTDPQRGIFTKRFDLEVVVV</sequence>
<evidence type="ECO:0000313" key="3">
    <source>
        <dbReference type="EMBL" id="ORZ24082.1"/>
    </source>
</evidence>
<dbReference type="PROSITE" id="PS50245">
    <property type="entry name" value="CAP_GLY_2"/>
    <property type="match status" value="1"/>
</dbReference>
<dbReference type="OrthoDB" id="2130750at2759"/>
<feature type="compositionally biased region" description="Low complexity" evidence="1">
    <location>
        <begin position="46"/>
        <end position="58"/>
    </location>
</feature>
<evidence type="ECO:0000313" key="4">
    <source>
        <dbReference type="Proteomes" id="UP000193560"/>
    </source>
</evidence>
<dbReference type="EMBL" id="MCGE01000002">
    <property type="protein sequence ID" value="ORZ24082.1"/>
    <property type="molecule type" value="Genomic_DNA"/>
</dbReference>
<feature type="compositionally biased region" description="Low complexity" evidence="1">
    <location>
        <begin position="140"/>
        <end position="152"/>
    </location>
</feature>
<evidence type="ECO:0000256" key="1">
    <source>
        <dbReference type="SAM" id="MobiDB-lite"/>
    </source>
</evidence>
<reference evidence="3 4" key="1">
    <citation type="submission" date="2016-07" db="EMBL/GenBank/DDBJ databases">
        <title>Pervasive Adenine N6-methylation of Active Genes in Fungi.</title>
        <authorList>
            <consortium name="DOE Joint Genome Institute"/>
            <person name="Mondo S.J."/>
            <person name="Dannebaum R.O."/>
            <person name="Kuo R.C."/>
            <person name="Labutti K."/>
            <person name="Haridas S."/>
            <person name="Kuo A."/>
            <person name="Salamov A."/>
            <person name="Ahrendt S.R."/>
            <person name="Lipzen A."/>
            <person name="Sullivan W."/>
            <person name="Andreopoulos W.B."/>
            <person name="Clum A."/>
            <person name="Lindquist E."/>
            <person name="Daum C."/>
            <person name="Ramamoorthy G.K."/>
            <person name="Gryganskyi A."/>
            <person name="Culley D."/>
            <person name="Magnuson J.K."/>
            <person name="James T.Y."/>
            <person name="O'Malley M.A."/>
            <person name="Stajich J.E."/>
            <person name="Spatafora J.W."/>
            <person name="Visel A."/>
            <person name="Grigoriev I.V."/>
        </authorList>
    </citation>
    <scope>NUCLEOTIDE SEQUENCE [LARGE SCALE GENOMIC DNA]</scope>
    <source>
        <strain evidence="3 4">NRRL 1336</strain>
    </source>
</reference>
<feature type="compositionally biased region" description="Basic and acidic residues" evidence="1">
    <location>
        <begin position="189"/>
        <end position="198"/>
    </location>
</feature>
<dbReference type="InterPro" id="IPR000938">
    <property type="entry name" value="CAP-Gly_domain"/>
</dbReference>
<keyword evidence="4" id="KW-1185">Reference proteome</keyword>
<feature type="domain" description="CAP-Gly" evidence="2">
    <location>
        <begin position="301"/>
        <end position="343"/>
    </location>
</feature>
<proteinExistence type="predicted"/>
<dbReference type="AlphaFoldDB" id="A0A1X2IXU1"/>
<accession>A0A1X2IXU1</accession>
<dbReference type="InterPro" id="IPR036859">
    <property type="entry name" value="CAP-Gly_dom_sf"/>
</dbReference>
<dbReference type="Gene3D" id="2.30.30.190">
    <property type="entry name" value="CAP Gly-rich-like domain"/>
    <property type="match status" value="1"/>
</dbReference>